<dbReference type="Proteomes" id="UP000694930">
    <property type="component" value="Chromosome 1"/>
</dbReference>
<reference evidence="5" key="1">
    <citation type="journal article" date="2014" name="Nat. Genet.">
        <title>The genome of the stress-tolerant wild tomato species Solanum pennellii.</title>
        <authorList>
            <person name="Bolger A."/>
            <person name="Scossa F."/>
            <person name="Bolger M.E."/>
            <person name="Lanz C."/>
            <person name="Maumus F."/>
            <person name="Tohge T."/>
            <person name="Quesneville H."/>
            <person name="Alseekh S."/>
            <person name="Sorensen I."/>
            <person name="Lichtenstein G."/>
            <person name="Fich E.A."/>
            <person name="Conte M."/>
            <person name="Keller H."/>
            <person name="Schneeberger K."/>
            <person name="Schwacke R."/>
            <person name="Ofner I."/>
            <person name="Vrebalov J."/>
            <person name="Xu Y."/>
            <person name="Osorio S."/>
            <person name="Aflitos S.A."/>
            <person name="Schijlen E."/>
            <person name="Jimenez-Gomez J.M."/>
            <person name="Ryngajllo M."/>
            <person name="Kimura S."/>
            <person name="Kumar R."/>
            <person name="Koenig D."/>
            <person name="Headland L.R."/>
            <person name="Maloof J.N."/>
            <person name="Sinha N."/>
            <person name="van Ham R.C."/>
            <person name="Lankhorst R.K."/>
            <person name="Mao L."/>
            <person name="Vogel A."/>
            <person name="Arsova B."/>
            <person name="Panstruga R."/>
            <person name="Fei Z."/>
            <person name="Rose J.K."/>
            <person name="Zamir D."/>
            <person name="Carrari F."/>
            <person name="Giovannoni J.J."/>
            <person name="Weigel D."/>
            <person name="Usadel B."/>
            <person name="Fernie A.R."/>
        </authorList>
    </citation>
    <scope>NUCLEOTIDE SEQUENCE [LARGE SCALE GENOMIC DNA]</scope>
    <source>
        <strain evidence="5">cv. LA0716</strain>
    </source>
</reference>
<dbReference type="PANTHER" id="PTHR43859">
    <property type="entry name" value="ACYL-ACTIVATING ENZYME"/>
    <property type="match status" value="1"/>
</dbReference>
<dbReference type="PANTHER" id="PTHR43859:SF7">
    <property type="entry name" value="ACETATE_BUTYRATE--COA LIGASE AAE7, PEROXISOMAL"/>
    <property type="match status" value="1"/>
</dbReference>
<dbReference type="InterPro" id="IPR045851">
    <property type="entry name" value="AMP-bd_C_sf"/>
</dbReference>
<keyword evidence="5" id="KW-1185">Reference proteome</keyword>
<evidence type="ECO:0000256" key="2">
    <source>
        <dbReference type="ARBA" id="ARBA00022598"/>
    </source>
</evidence>
<organism evidence="5 6">
    <name type="scientific">Solanum pennellii</name>
    <name type="common">Tomato</name>
    <name type="synonym">Lycopersicon pennellii</name>
    <dbReference type="NCBI Taxonomy" id="28526"/>
    <lineage>
        <taxon>Eukaryota</taxon>
        <taxon>Viridiplantae</taxon>
        <taxon>Streptophyta</taxon>
        <taxon>Embryophyta</taxon>
        <taxon>Tracheophyta</taxon>
        <taxon>Spermatophyta</taxon>
        <taxon>Magnoliopsida</taxon>
        <taxon>eudicotyledons</taxon>
        <taxon>Gunneridae</taxon>
        <taxon>Pentapetalae</taxon>
        <taxon>asterids</taxon>
        <taxon>lamiids</taxon>
        <taxon>Solanales</taxon>
        <taxon>Solanaceae</taxon>
        <taxon>Solanoideae</taxon>
        <taxon>Solaneae</taxon>
        <taxon>Solanum</taxon>
        <taxon>Solanum subgen. Lycopersicon</taxon>
    </lineage>
</organism>
<evidence type="ECO:0000313" key="5">
    <source>
        <dbReference type="Proteomes" id="UP000694930"/>
    </source>
</evidence>
<feature type="domain" description="AMP-binding enzyme C-terminal" evidence="4">
    <location>
        <begin position="467"/>
        <end position="546"/>
    </location>
</feature>
<dbReference type="InterPro" id="IPR025110">
    <property type="entry name" value="AMP-bd_C"/>
</dbReference>
<keyword evidence="2" id="KW-0436">Ligase</keyword>
<dbReference type="Pfam" id="PF13193">
    <property type="entry name" value="AMP-binding_C"/>
    <property type="match status" value="1"/>
</dbReference>
<comment type="similarity">
    <text evidence="1">Belongs to the ATP-dependent AMP-binding enzyme family.</text>
</comment>
<dbReference type="CDD" id="cd12118">
    <property type="entry name" value="ttLC_FACS_AEE21_like"/>
    <property type="match status" value="1"/>
</dbReference>
<dbReference type="Gene3D" id="3.30.300.30">
    <property type="match status" value="1"/>
</dbReference>
<evidence type="ECO:0000313" key="6">
    <source>
        <dbReference type="RefSeq" id="XP_015060625.1"/>
    </source>
</evidence>
<protein>
    <submittedName>
        <fullName evidence="6">Acetate/butyrate--CoA ligase AAE7, peroxisomal-like</fullName>
    </submittedName>
</protein>
<name>A0ABM1FRB9_SOLPN</name>
<evidence type="ECO:0000256" key="1">
    <source>
        <dbReference type="ARBA" id="ARBA00006432"/>
    </source>
</evidence>
<dbReference type="NCBIfam" id="NF006020">
    <property type="entry name" value="PRK08162.1"/>
    <property type="match status" value="1"/>
</dbReference>
<dbReference type="GeneID" id="107006622"/>
<dbReference type="InterPro" id="IPR042099">
    <property type="entry name" value="ANL_N_sf"/>
</dbReference>
<accession>A0ABM1FRB9</accession>
<dbReference type="RefSeq" id="XP_015060625.1">
    <property type="nucleotide sequence ID" value="XM_015205139.1"/>
</dbReference>
<dbReference type="Pfam" id="PF00501">
    <property type="entry name" value="AMP-binding"/>
    <property type="match status" value="1"/>
</dbReference>
<gene>
    <name evidence="6" type="primary">LOC107006622</name>
</gene>
<sequence>MVVERDIDHLPKNAANYTALTPLSFLERAAMIYPNRKSLIHGSVQYTWLQTYRRCSQLASALTKRSITFGTTVAVIAPNVPAMYEAHFGIPMAGAVLNAVNVRLNADTIAFLLGHCSAAVVMVDQEFFPLAEEALKILEDRSEGKSNRPLIVVIADKNCDPAPLQYALDKGAVEYDKFLETGDPDFQWKPPQDEWQSIALGYTSGTTASPKGVVLHHRGAYLMALSNAVVWSMKEGAVYLWTLPMFHCNGWCFTWTLAAICGTNICLRQVTAKAVYSAIAHLGVTHFSAAPVVLNTIVNASKEETILPLPRLVHVSTAGASPPPPVLAAMTQRGFRVLHTYGLSETYGPSTLCTWKPEWDLLPTDVQARLNARQGVRYVSLEHLDVVNPTDMTPVPADGKTMGEIVFRGNVVMKGYLKNPKANEAAFAGGWYHSGDLAVKHPDGYIEIKDRSKDIIISGGENISSVEVENILYQHPAILEVSVVARPDEQWGESPCAFVTLKPAVKETDQQQAAEDIIKFSRSKMPRYWVPKSVFFGPLPKTATGKIQKHLLRTKAKEMGPLKKSRL</sequence>
<evidence type="ECO:0000259" key="4">
    <source>
        <dbReference type="Pfam" id="PF13193"/>
    </source>
</evidence>
<evidence type="ECO:0000259" key="3">
    <source>
        <dbReference type="Pfam" id="PF00501"/>
    </source>
</evidence>
<dbReference type="Gene3D" id="3.40.50.12780">
    <property type="entry name" value="N-terminal domain of ligase-like"/>
    <property type="match status" value="1"/>
</dbReference>
<reference evidence="6" key="2">
    <citation type="submission" date="2025-08" db="UniProtKB">
        <authorList>
            <consortium name="RefSeq"/>
        </authorList>
    </citation>
    <scope>IDENTIFICATION</scope>
</reference>
<proteinExistence type="inferred from homology"/>
<dbReference type="InterPro" id="IPR000873">
    <property type="entry name" value="AMP-dep_synth/lig_dom"/>
</dbReference>
<feature type="domain" description="AMP-dependent synthetase/ligase" evidence="3">
    <location>
        <begin position="26"/>
        <end position="417"/>
    </location>
</feature>
<dbReference type="SUPFAM" id="SSF56801">
    <property type="entry name" value="Acetyl-CoA synthetase-like"/>
    <property type="match status" value="1"/>
</dbReference>